<dbReference type="STRING" id="415015.SAMN05660462_02044"/>
<proteinExistence type="predicted"/>
<dbReference type="OrthoDB" id="1952884at2"/>
<dbReference type="RefSeq" id="WP_091730723.1">
    <property type="nucleotide sequence ID" value="NZ_FNQE01000022.1"/>
</dbReference>
<dbReference type="EMBL" id="FNQE01000022">
    <property type="protein sequence ID" value="SDZ15804.1"/>
    <property type="molecule type" value="Genomic_DNA"/>
</dbReference>
<sequence>MEATSVKTRDMYKGLRDKFLFSNDINSIYILLALYDIEENISSISPSYMSKSDIKRKIKYVLANREDRDIISQNLSIAIHEDINRLELCFCLEGYKHGFSSKKWTNIIENKALELYGFEKLYQKTHLFHFDTSNKTMNELKKKCKKELDIKERKDRYIETLVYTFSNKIIKKKIIELDKYIDKQIRMNFEFYDIKLGEDKYNLRDEEIDKVYLSIVNSLIKKMKIIYKEAFWYAVNDKVLGMYY</sequence>
<accession>A0A1H3QQK3</accession>
<evidence type="ECO:0000313" key="2">
    <source>
        <dbReference type="Proteomes" id="UP000198625"/>
    </source>
</evidence>
<evidence type="ECO:0000313" key="1">
    <source>
        <dbReference type="EMBL" id="SDZ15804.1"/>
    </source>
</evidence>
<protein>
    <submittedName>
        <fullName evidence="1">Uncharacterized protein</fullName>
    </submittedName>
</protein>
<name>A0A1H3QQK3_9FIRM</name>
<gene>
    <name evidence="1" type="ORF">SAMN05660462_02044</name>
</gene>
<keyword evidence="2" id="KW-1185">Reference proteome</keyword>
<reference evidence="1 2" key="1">
    <citation type="submission" date="2016-10" db="EMBL/GenBank/DDBJ databases">
        <authorList>
            <person name="de Groot N.N."/>
        </authorList>
    </citation>
    <scope>NUCLEOTIDE SEQUENCE [LARGE SCALE GENOMIC DNA]</scope>
    <source>
        <strain evidence="1 2">DSM 21650</strain>
    </source>
</reference>
<organism evidence="1 2">
    <name type="scientific">Proteiniborus ethanoligenes</name>
    <dbReference type="NCBI Taxonomy" id="415015"/>
    <lineage>
        <taxon>Bacteria</taxon>
        <taxon>Bacillati</taxon>
        <taxon>Bacillota</taxon>
        <taxon>Clostridia</taxon>
        <taxon>Eubacteriales</taxon>
        <taxon>Proteiniborus</taxon>
    </lineage>
</organism>
<dbReference type="AlphaFoldDB" id="A0A1H3QQK3"/>
<dbReference type="Proteomes" id="UP000198625">
    <property type="component" value="Unassembled WGS sequence"/>
</dbReference>